<dbReference type="STRING" id="1123010.SAMN02745724_04652"/>
<dbReference type="EMBL" id="FOLO01000062">
    <property type="protein sequence ID" value="SFD48660.1"/>
    <property type="molecule type" value="Genomic_DNA"/>
</dbReference>
<protein>
    <submittedName>
        <fullName evidence="2">Pimeloyl-ACP methyl ester carboxylesterase</fullName>
    </submittedName>
</protein>
<dbReference type="Proteomes" id="UP000198862">
    <property type="component" value="Unassembled WGS sequence"/>
</dbReference>
<dbReference type="AlphaFoldDB" id="A0A1I1T035"/>
<dbReference type="Gene3D" id="3.40.50.1820">
    <property type="entry name" value="alpha/beta hydrolase"/>
    <property type="match status" value="1"/>
</dbReference>
<name>A0A1I1T035_9GAMM</name>
<organism evidence="2 3">
    <name type="scientific">Pseudoalteromonas denitrificans DSM 6059</name>
    <dbReference type="NCBI Taxonomy" id="1123010"/>
    <lineage>
        <taxon>Bacteria</taxon>
        <taxon>Pseudomonadati</taxon>
        <taxon>Pseudomonadota</taxon>
        <taxon>Gammaproteobacteria</taxon>
        <taxon>Alteromonadales</taxon>
        <taxon>Pseudoalteromonadaceae</taxon>
        <taxon>Pseudoalteromonas</taxon>
    </lineage>
</organism>
<evidence type="ECO:0000313" key="2">
    <source>
        <dbReference type="EMBL" id="SFD48660.1"/>
    </source>
</evidence>
<proteinExistence type="predicted"/>
<dbReference type="Pfam" id="PF00561">
    <property type="entry name" value="Abhydrolase_1"/>
    <property type="match status" value="1"/>
</dbReference>
<evidence type="ECO:0000259" key="1">
    <source>
        <dbReference type="Pfam" id="PF00561"/>
    </source>
</evidence>
<dbReference type="PRINTS" id="PR00111">
    <property type="entry name" value="ABHYDROLASE"/>
</dbReference>
<accession>A0A1I1T035</accession>
<reference evidence="2 3" key="1">
    <citation type="submission" date="2016-10" db="EMBL/GenBank/DDBJ databases">
        <authorList>
            <person name="de Groot N.N."/>
        </authorList>
    </citation>
    <scope>NUCLEOTIDE SEQUENCE [LARGE SCALE GENOMIC DNA]</scope>
    <source>
        <strain evidence="2 3">DSM 6059</strain>
    </source>
</reference>
<dbReference type="PANTHER" id="PTHR43689:SF8">
    <property type="entry name" value="ALPHA_BETA-HYDROLASES SUPERFAMILY PROTEIN"/>
    <property type="match status" value="1"/>
</dbReference>
<dbReference type="SUPFAM" id="SSF53474">
    <property type="entry name" value="alpha/beta-Hydrolases"/>
    <property type="match status" value="1"/>
</dbReference>
<keyword evidence="3" id="KW-1185">Reference proteome</keyword>
<feature type="domain" description="AB hydrolase-1" evidence="1">
    <location>
        <begin position="33"/>
        <end position="142"/>
    </location>
</feature>
<dbReference type="InterPro" id="IPR029058">
    <property type="entry name" value="AB_hydrolase_fold"/>
</dbReference>
<gene>
    <name evidence="2" type="ORF">SAMN02745724_04652</name>
</gene>
<dbReference type="RefSeq" id="WP_245763902.1">
    <property type="nucleotide sequence ID" value="NZ_FOLO01000062.1"/>
</dbReference>
<evidence type="ECO:0000313" key="3">
    <source>
        <dbReference type="Proteomes" id="UP000198862"/>
    </source>
</evidence>
<dbReference type="InterPro" id="IPR000073">
    <property type="entry name" value="AB_hydrolase_1"/>
</dbReference>
<sequence length="263" mass="29885">MRNMIIEDFFINTAAGDIYVKKWTPERLIDETPIVLLHDSLGCVALWKDFPEMLSRHLSRVVIAYDRFGFGQSSKQEKIPDKCFILEEATLYFPMLCEALKLDKFILFGHSVGGAIAITIAAHVENCLAVITEASQAFVENLTVKGIKKAKIFFEKSEQLKKLEKWHGEKADWVLHAWTDVWLSPEFSNWSLAPYIHKVTCPVLALHGDNDEYGSLAFPKFISQKTSGESKMIILNTCGHIPHKEKTQQVLTHTKELLGRIIP</sequence>
<dbReference type="PANTHER" id="PTHR43689">
    <property type="entry name" value="HYDROLASE"/>
    <property type="match status" value="1"/>
</dbReference>